<gene>
    <name evidence="7" type="ORF">DPMN_099153</name>
</gene>
<evidence type="ECO:0000256" key="3">
    <source>
        <dbReference type="ARBA" id="ARBA00022989"/>
    </source>
</evidence>
<keyword evidence="8" id="KW-1185">Reference proteome</keyword>
<evidence type="ECO:0000256" key="2">
    <source>
        <dbReference type="ARBA" id="ARBA00022692"/>
    </source>
</evidence>
<feature type="region of interest" description="Disordered" evidence="5">
    <location>
        <begin position="203"/>
        <end position="262"/>
    </location>
</feature>
<evidence type="ECO:0008006" key="9">
    <source>
        <dbReference type="Google" id="ProtNLM"/>
    </source>
</evidence>
<keyword evidence="2 6" id="KW-0812">Transmembrane</keyword>
<dbReference type="EMBL" id="JAIWYP010000003">
    <property type="protein sequence ID" value="KAH3856562.1"/>
    <property type="molecule type" value="Genomic_DNA"/>
</dbReference>
<feature type="transmembrane region" description="Helical" evidence="6">
    <location>
        <begin position="70"/>
        <end position="99"/>
    </location>
</feature>
<keyword evidence="4 6" id="KW-0472">Membrane</keyword>
<evidence type="ECO:0000313" key="7">
    <source>
        <dbReference type="EMBL" id="KAH3856562.1"/>
    </source>
</evidence>
<dbReference type="GO" id="GO:0050954">
    <property type="term" value="P:sensory perception of mechanical stimulus"/>
    <property type="evidence" value="ECO:0007669"/>
    <property type="project" value="TreeGrafter"/>
</dbReference>
<comment type="caution">
    <text evidence="7">The sequence shown here is derived from an EMBL/GenBank/DDBJ whole genome shotgun (WGS) entry which is preliminary data.</text>
</comment>
<sequence length="304" mass="33458">MQVVYSGGSTPSPSPRVQRKLYHGYGRPIFIPGGKQSGLVSHCSSSNDRRDAPMAESSLRDSIPAMKRPLAITCLIMNILLPGLGTFVAGLSTLCGSTIRFKTMSTQKVILSNTSVAFLQFLTAFLFLLGWIWSIVWGVAFLTISDDYFKNFKRPSIALKQHPLRTSLDVEHANGSGSSSVNLTDCSTRLALHSRHLNKPIIARSSSADHPTHPLIIQTRTPSSSRSETSLLTKDTLPDSKPKPNRYLKPQYSEDDSKTSQPLNMEQIMIHSLPKAPVRRGILRREDTITSTASSTSCHDDQHG</sequence>
<dbReference type="GO" id="GO:0016020">
    <property type="term" value="C:membrane"/>
    <property type="evidence" value="ECO:0007669"/>
    <property type="project" value="UniProtKB-SubCell"/>
</dbReference>
<dbReference type="InterPro" id="IPR026673">
    <property type="entry name" value="SPEC3/Stum"/>
</dbReference>
<organism evidence="7 8">
    <name type="scientific">Dreissena polymorpha</name>
    <name type="common">Zebra mussel</name>
    <name type="synonym">Mytilus polymorpha</name>
    <dbReference type="NCBI Taxonomy" id="45954"/>
    <lineage>
        <taxon>Eukaryota</taxon>
        <taxon>Metazoa</taxon>
        <taxon>Spiralia</taxon>
        <taxon>Lophotrochozoa</taxon>
        <taxon>Mollusca</taxon>
        <taxon>Bivalvia</taxon>
        <taxon>Autobranchia</taxon>
        <taxon>Heteroconchia</taxon>
        <taxon>Euheterodonta</taxon>
        <taxon>Imparidentia</taxon>
        <taxon>Neoheterodontei</taxon>
        <taxon>Myida</taxon>
        <taxon>Dreissenoidea</taxon>
        <taxon>Dreissenidae</taxon>
        <taxon>Dreissena</taxon>
    </lineage>
</organism>
<dbReference type="PANTHER" id="PTHR21676">
    <property type="entry name" value="PROTEIN STUM"/>
    <property type="match status" value="1"/>
</dbReference>
<evidence type="ECO:0000256" key="4">
    <source>
        <dbReference type="ARBA" id="ARBA00023136"/>
    </source>
</evidence>
<accession>A0A9D4R7D8</accession>
<reference evidence="7" key="2">
    <citation type="submission" date="2020-11" db="EMBL/GenBank/DDBJ databases">
        <authorList>
            <person name="McCartney M.A."/>
            <person name="Auch B."/>
            <person name="Kono T."/>
            <person name="Mallez S."/>
            <person name="Becker A."/>
            <person name="Gohl D.M."/>
            <person name="Silverstein K.A.T."/>
            <person name="Koren S."/>
            <person name="Bechman K.B."/>
            <person name="Herman A."/>
            <person name="Abrahante J.E."/>
            <person name="Garbe J."/>
        </authorList>
    </citation>
    <scope>NUCLEOTIDE SEQUENCE</scope>
    <source>
        <strain evidence="7">Duluth1</strain>
        <tissue evidence="7">Whole animal</tissue>
    </source>
</reference>
<dbReference type="Proteomes" id="UP000828390">
    <property type="component" value="Unassembled WGS sequence"/>
</dbReference>
<reference evidence="7" key="1">
    <citation type="journal article" date="2019" name="bioRxiv">
        <title>The Genome of the Zebra Mussel, Dreissena polymorpha: A Resource for Invasive Species Research.</title>
        <authorList>
            <person name="McCartney M.A."/>
            <person name="Auch B."/>
            <person name="Kono T."/>
            <person name="Mallez S."/>
            <person name="Zhang Y."/>
            <person name="Obille A."/>
            <person name="Becker A."/>
            <person name="Abrahante J.E."/>
            <person name="Garbe J."/>
            <person name="Badalamenti J.P."/>
            <person name="Herman A."/>
            <person name="Mangelson H."/>
            <person name="Liachko I."/>
            <person name="Sullivan S."/>
            <person name="Sone E.D."/>
            <person name="Koren S."/>
            <person name="Silverstein K.A.T."/>
            <person name="Beckman K.B."/>
            <person name="Gohl D.M."/>
        </authorList>
    </citation>
    <scope>NUCLEOTIDE SEQUENCE</scope>
    <source>
        <strain evidence="7">Duluth1</strain>
        <tissue evidence="7">Whole animal</tissue>
    </source>
</reference>
<dbReference type="GO" id="GO:0071683">
    <property type="term" value="C:sensory dendrite"/>
    <property type="evidence" value="ECO:0007669"/>
    <property type="project" value="TreeGrafter"/>
</dbReference>
<dbReference type="AlphaFoldDB" id="A0A9D4R7D8"/>
<keyword evidence="3 6" id="KW-1133">Transmembrane helix</keyword>
<name>A0A9D4R7D8_DREPO</name>
<evidence type="ECO:0000256" key="5">
    <source>
        <dbReference type="SAM" id="MobiDB-lite"/>
    </source>
</evidence>
<proteinExistence type="predicted"/>
<comment type="subcellular location">
    <subcellularLocation>
        <location evidence="1">Membrane</location>
        <topology evidence="1">Multi-pass membrane protein</topology>
    </subcellularLocation>
</comment>
<evidence type="ECO:0000256" key="1">
    <source>
        <dbReference type="ARBA" id="ARBA00004141"/>
    </source>
</evidence>
<evidence type="ECO:0000313" key="8">
    <source>
        <dbReference type="Proteomes" id="UP000828390"/>
    </source>
</evidence>
<feature type="transmembrane region" description="Helical" evidence="6">
    <location>
        <begin position="119"/>
        <end position="144"/>
    </location>
</feature>
<dbReference type="PANTHER" id="PTHR21676:SF6">
    <property type="entry name" value="PROTEIN STUM"/>
    <property type="match status" value="1"/>
</dbReference>
<dbReference type="GO" id="GO:0019230">
    <property type="term" value="P:proprioception"/>
    <property type="evidence" value="ECO:0007669"/>
    <property type="project" value="TreeGrafter"/>
</dbReference>
<dbReference type="Pfam" id="PF15795">
    <property type="entry name" value="Spec3"/>
    <property type="match status" value="1"/>
</dbReference>
<feature type="compositionally biased region" description="Low complexity" evidence="5">
    <location>
        <begin position="219"/>
        <end position="233"/>
    </location>
</feature>
<dbReference type="GO" id="GO:0042330">
    <property type="term" value="P:taxis"/>
    <property type="evidence" value="ECO:0007669"/>
    <property type="project" value="TreeGrafter"/>
</dbReference>
<protein>
    <recommendedName>
        <fullName evidence="9">Protein SPEC3</fullName>
    </recommendedName>
</protein>
<evidence type="ECO:0000256" key="6">
    <source>
        <dbReference type="SAM" id="Phobius"/>
    </source>
</evidence>